<protein>
    <submittedName>
        <fullName evidence="1">Uncharacterized protein</fullName>
    </submittedName>
</protein>
<proteinExistence type="predicted"/>
<reference evidence="1" key="1">
    <citation type="submission" date="2015-10" db="EMBL/GenBank/DDBJ databases">
        <authorList>
            <person name="Gilbert D.G."/>
        </authorList>
    </citation>
    <scope>NUCLEOTIDE SEQUENCE</scope>
    <source>
        <strain evidence="1">Phyl III-seqv23</strain>
    </source>
</reference>
<evidence type="ECO:0000313" key="1">
    <source>
        <dbReference type="EMBL" id="CUV29666.1"/>
    </source>
</evidence>
<gene>
    <name evidence="1" type="ORF">RUN1985_v1_490015</name>
</gene>
<organism evidence="1">
    <name type="scientific">Ralstonia solanacearum</name>
    <name type="common">Pseudomonas solanacearum</name>
    <dbReference type="NCBI Taxonomy" id="305"/>
    <lineage>
        <taxon>Bacteria</taxon>
        <taxon>Pseudomonadati</taxon>
        <taxon>Pseudomonadota</taxon>
        <taxon>Betaproteobacteria</taxon>
        <taxon>Burkholderiales</taxon>
        <taxon>Burkholderiaceae</taxon>
        <taxon>Ralstonia</taxon>
        <taxon>Ralstonia solanacearum species complex</taxon>
    </lineage>
</organism>
<dbReference type="EMBL" id="LN899824">
    <property type="protein sequence ID" value="CUV29666.1"/>
    <property type="molecule type" value="Genomic_DNA"/>
</dbReference>
<accession>A0A0S4V4T9</accession>
<name>A0A0S4V4T9_RALSL</name>
<dbReference type="AlphaFoldDB" id="A0A0S4V4T9"/>
<sequence length="65" mass="6941">MMSCGVFHVARAASACQASREGLAPGCFAQNAGRFFFATIRMSACVVPFWDSRNGGMPSSRQLPP</sequence>